<gene>
    <name evidence="1" type="ordered locus">MS0037</name>
</gene>
<protein>
    <submittedName>
        <fullName evidence="1">Uncharacterized protein</fullName>
    </submittedName>
</protein>
<sequence length="31" mass="3845">MLLKPMFKNNHFMTALLIRQRKRPQTRTFLL</sequence>
<dbReference type="HOGENOM" id="CLU_3397297_0_0_6"/>
<evidence type="ECO:0000313" key="2">
    <source>
        <dbReference type="Proteomes" id="UP000000607"/>
    </source>
</evidence>
<name>Q65WL6_MANSM</name>
<keyword evidence="2" id="KW-1185">Reference proteome</keyword>
<reference evidence="1 2" key="1">
    <citation type="journal article" date="2004" name="Nat. Biotechnol.">
        <title>The genome sequence of the capnophilic rumen bacterium Mannheimia succiniciproducens.</title>
        <authorList>
            <person name="Hong S.H."/>
            <person name="Kim J.S."/>
            <person name="Lee S.Y."/>
            <person name="In Y.H."/>
            <person name="Choi S.S."/>
            <person name="Rih J.-K."/>
            <person name="Kim C.H."/>
            <person name="Jeong H."/>
            <person name="Hur C.G."/>
            <person name="Kim J.J."/>
        </authorList>
    </citation>
    <scope>NUCLEOTIDE SEQUENCE [LARGE SCALE GENOMIC DNA]</scope>
    <source>
        <strain evidence="2">KCTC 0769BP / MBEL55E</strain>
    </source>
</reference>
<dbReference type="KEGG" id="msu:MS0037"/>
<dbReference type="Proteomes" id="UP000000607">
    <property type="component" value="Chromosome"/>
</dbReference>
<dbReference type="AlphaFoldDB" id="Q65WL6"/>
<organism evidence="1 2">
    <name type="scientific">Mannheimia succiniciproducens (strain KCTC 0769BP / MBEL55E)</name>
    <dbReference type="NCBI Taxonomy" id="221988"/>
    <lineage>
        <taxon>Bacteria</taxon>
        <taxon>Pseudomonadati</taxon>
        <taxon>Pseudomonadota</taxon>
        <taxon>Gammaproteobacteria</taxon>
        <taxon>Pasteurellales</taxon>
        <taxon>Pasteurellaceae</taxon>
        <taxon>Basfia</taxon>
    </lineage>
</organism>
<accession>Q65WL6</accession>
<evidence type="ECO:0000313" key="1">
    <source>
        <dbReference type="EMBL" id="AAU36644.1"/>
    </source>
</evidence>
<dbReference type="EMBL" id="AE016827">
    <property type="protein sequence ID" value="AAU36644.1"/>
    <property type="molecule type" value="Genomic_DNA"/>
</dbReference>
<proteinExistence type="predicted"/>